<keyword evidence="3" id="KW-1185">Reference proteome</keyword>
<feature type="compositionally biased region" description="Polar residues" evidence="1">
    <location>
        <begin position="1"/>
        <end position="25"/>
    </location>
</feature>
<feature type="compositionally biased region" description="Basic and acidic residues" evidence="1">
    <location>
        <begin position="60"/>
        <end position="75"/>
    </location>
</feature>
<evidence type="ECO:0000313" key="2">
    <source>
        <dbReference type="EMBL" id="CAJ0581232.1"/>
    </source>
</evidence>
<name>A0AA36D7J8_9BILA</name>
<accession>A0AA36D7J8</accession>
<reference evidence="2" key="1">
    <citation type="submission" date="2023-06" db="EMBL/GenBank/DDBJ databases">
        <authorList>
            <person name="Delattre M."/>
        </authorList>
    </citation>
    <scope>NUCLEOTIDE SEQUENCE</scope>
    <source>
        <strain evidence="2">AF72</strain>
    </source>
</reference>
<sequence length="154" mass="17555">MSSPGWSAQPRLQQSSFSPTRSNGSYHPEYEESRYGPSGHAYNNFEYASPQPFSSGYTNYDRDVERNRRPFRGDSEASVARRSPPRSPQRETAILGDDTGDEEDAEVSVMRQRRPSEIRNGLVWGTRQNCGLAPYFRCGDADPFFFWGWLLAMV</sequence>
<proteinExistence type="predicted"/>
<dbReference type="EMBL" id="CATQJA010002663">
    <property type="protein sequence ID" value="CAJ0581232.1"/>
    <property type="molecule type" value="Genomic_DNA"/>
</dbReference>
<feature type="non-terminal residue" evidence="2">
    <location>
        <position position="154"/>
    </location>
</feature>
<dbReference type="AlphaFoldDB" id="A0AA36D7J8"/>
<gene>
    <name evidence="2" type="ORF">MSPICULIGERA_LOCUS19398</name>
</gene>
<dbReference type="Proteomes" id="UP001177023">
    <property type="component" value="Unassembled WGS sequence"/>
</dbReference>
<feature type="region of interest" description="Disordered" evidence="1">
    <location>
        <begin position="1"/>
        <end position="110"/>
    </location>
</feature>
<evidence type="ECO:0000313" key="3">
    <source>
        <dbReference type="Proteomes" id="UP001177023"/>
    </source>
</evidence>
<protein>
    <submittedName>
        <fullName evidence="2">Uncharacterized protein</fullName>
    </submittedName>
</protein>
<organism evidence="2 3">
    <name type="scientific">Mesorhabditis spiculigera</name>
    <dbReference type="NCBI Taxonomy" id="96644"/>
    <lineage>
        <taxon>Eukaryota</taxon>
        <taxon>Metazoa</taxon>
        <taxon>Ecdysozoa</taxon>
        <taxon>Nematoda</taxon>
        <taxon>Chromadorea</taxon>
        <taxon>Rhabditida</taxon>
        <taxon>Rhabditina</taxon>
        <taxon>Rhabditomorpha</taxon>
        <taxon>Rhabditoidea</taxon>
        <taxon>Rhabditidae</taxon>
        <taxon>Mesorhabditinae</taxon>
        <taxon>Mesorhabditis</taxon>
    </lineage>
</organism>
<evidence type="ECO:0000256" key="1">
    <source>
        <dbReference type="SAM" id="MobiDB-lite"/>
    </source>
</evidence>
<comment type="caution">
    <text evidence="2">The sequence shown here is derived from an EMBL/GenBank/DDBJ whole genome shotgun (WGS) entry which is preliminary data.</text>
</comment>